<accession>A0A2P5FLV3</accession>
<evidence type="ECO:0000256" key="1">
    <source>
        <dbReference type="SAM" id="MobiDB-lite"/>
    </source>
</evidence>
<feature type="region of interest" description="Disordered" evidence="1">
    <location>
        <begin position="1"/>
        <end position="47"/>
    </location>
</feature>
<evidence type="ECO:0000313" key="3">
    <source>
        <dbReference type="Proteomes" id="UP000237000"/>
    </source>
</evidence>
<reference evidence="3" key="1">
    <citation type="submission" date="2016-06" db="EMBL/GenBank/DDBJ databases">
        <title>Parallel loss of symbiosis genes in relatives of nitrogen-fixing non-legume Parasponia.</title>
        <authorList>
            <person name="Van Velzen R."/>
            <person name="Holmer R."/>
            <person name="Bu F."/>
            <person name="Rutten L."/>
            <person name="Van Zeijl A."/>
            <person name="Liu W."/>
            <person name="Santuari L."/>
            <person name="Cao Q."/>
            <person name="Sharma T."/>
            <person name="Shen D."/>
            <person name="Roswanjaya Y."/>
            <person name="Wardhani T."/>
            <person name="Kalhor M.S."/>
            <person name="Jansen J."/>
            <person name="Van den Hoogen J."/>
            <person name="Gungor B."/>
            <person name="Hartog M."/>
            <person name="Hontelez J."/>
            <person name="Verver J."/>
            <person name="Yang W.-C."/>
            <person name="Schijlen E."/>
            <person name="Repin R."/>
            <person name="Schilthuizen M."/>
            <person name="Schranz E."/>
            <person name="Heidstra R."/>
            <person name="Miyata K."/>
            <person name="Fedorova E."/>
            <person name="Kohlen W."/>
            <person name="Bisseling T."/>
            <person name="Smit S."/>
            <person name="Geurts R."/>
        </authorList>
    </citation>
    <scope>NUCLEOTIDE SEQUENCE [LARGE SCALE GENOMIC DNA]</scope>
    <source>
        <strain evidence="3">cv. RG33-2</strain>
    </source>
</reference>
<protein>
    <submittedName>
        <fullName evidence="2">Uncharacterized protein</fullName>
    </submittedName>
</protein>
<comment type="caution">
    <text evidence="2">The sequence shown here is derived from an EMBL/GenBank/DDBJ whole genome shotgun (WGS) entry which is preliminary data.</text>
</comment>
<organism evidence="2 3">
    <name type="scientific">Trema orientale</name>
    <name type="common">Charcoal tree</name>
    <name type="synonym">Celtis orientalis</name>
    <dbReference type="NCBI Taxonomy" id="63057"/>
    <lineage>
        <taxon>Eukaryota</taxon>
        <taxon>Viridiplantae</taxon>
        <taxon>Streptophyta</taxon>
        <taxon>Embryophyta</taxon>
        <taxon>Tracheophyta</taxon>
        <taxon>Spermatophyta</taxon>
        <taxon>Magnoliopsida</taxon>
        <taxon>eudicotyledons</taxon>
        <taxon>Gunneridae</taxon>
        <taxon>Pentapetalae</taxon>
        <taxon>rosids</taxon>
        <taxon>fabids</taxon>
        <taxon>Rosales</taxon>
        <taxon>Cannabaceae</taxon>
        <taxon>Trema</taxon>
    </lineage>
</organism>
<sequence length="79" mass="8234">MARSQTEKATTFGSGEGEKASNMSAAMIPTGKKSSINGGGGRGGKINGKITIDVARAASTRTEPKLRHRLISDSQVPYL</sequence>
<gene>
    <name evidence="2" type="ORF">TorRG33x02_053750</name>
</gene>
<evidence type="ECO:0000313" key="2">
    <source>
        <dbReference type="EMBL" id="PON98760.1"/>
    </source>
</evidence>
<dbReference type="InParanoid" id="A0A2P5FLV3"/>
<proteinExistence type="predicted"/>
<dbReference type="Proteomes" id="UP000237000">
    <property type="component" value="Unassembled WGS sequence"/>
</dbReference>
<feature type="compositionally biased region" description="Gly residues" evidence="1">
    <location>
        <begin position="37"/>
        <end position="46"/>
    </location>
</feature>
<dbReference type="EMBL" id="JXTC01000022">
    <property type="protein sequence ID" value="PON98760.1"/>
    <property type="molecule type" value="Genomic_DNA"/>
</dbReference>
<dbReference type="AlphaFoldDB" id="A0A2P5FLV3"/>
<name>A0A2P5FLV3_TREOI</name>
<keyword evidence="3" id="KW-1185">Reference proteome</keyword>